<name>A0A0F9Z9R8_9MICR</name>
<protein>
    <recommendedName>
        <fullName evidence="2">Cullin family profile domain-containing protein</fullName>
    </recommendedName>
</protein>
<dbReference type="RefSeq" id="XP_024330306.1">
    <property type="nucleotide sequence ID" value="XM_024476044.1"/>
</dbReference>
<feature type="domain" description="Cullin family profile" evidence="2">
    <location>
        <begin position="301"/>
        <end position="361"/>
    </location>
</feature>
<accession>A0A0F9Z9R8</accession>
<sequence>MLNDYKNIDTFLQNYFNSENNTVLLTIHQMSKNLSHSKAFYKFLRNKIKKLINYRINSINEENVFKEYEWIINMIQLFKKIFREIKNIYKIEKEILSLFKHRVLSLKTLLINLMSSNYVNKKFNNFDKFLHINNYFGLGFKELLEVETVQRLVIYYKDYSIADLEKSFEYFNDDFLQIQDKVLFSLSNLVDEFNIFSCLQEKENIEFLNKLFTDNKIKYKEIILTFLQEKYSYNSLVKITDENLYVNIILAMYKEYKEVDQFIKTVFVSVFKGLDINYEYFVNSLDCVTSRSTDLYEFSGIIYNFISEKEMYEQQLRKTLCFRLINNITTVEEEEKFINLYKVNAGDVYSYKMLNILEDFKKRIIFNNSEIMMIRKFQWAEFENTNVFLKSLDNLKKKYEDEIAKFERKKIIWMDLLSSVDVEIFNKNFTLSLLQYKILLNLNNKEYIRNLDYLHKKELNILLEYKLVVLKDDNFYLNEDCEGCCLNINKHSIVKNKSEFSTELTRDCTSEVLDSKIMLQLKKNKTLKISQLNSLAEQNRIFERLDILEKKGFCKIEEDTVSYCP</sequence>
<dbReference type="SUPFAM" id="SSF75632">
    <property type="entry name" value="Cullin homology domain"/>
    <property type="match status" value="1"/>
</dbReference>
<dbReference type="VEuPathDB" id="MicrosporidiaDB:AAJ76_590004284"/>
<gene>
    <name evidence="3" type="ORF">AAJ76_590004284</name>
</gene>
<dbReference type="InterPro" id="IPR036317">
    <property type="entry name" value="Cullin_homology_sf"/>
</dbReference>
<dbReference type="GeneID" id="36320992"/>
<dbReference type="Proteomes" id="UP000034350">
    <property type="component" value="Unassembled WGS sequence"/>
</dbReference>
<comment type="caution">
    <text evidence="3">The sequence shown here is derived from an EMBL/GenBank/DDBJ whole genome shotgun (WGS) entry which is preliminary data.</text>
</comment>
<dbReference type="VEuPathDB" id="MicrosporidiaDB:G9O61_00g013780"/>
<evidence type="ECO:0000259" key="2">
    <source>
        <dbReference type="PROSITE" id="PS50069"/>
    </source>
</evidence>
<evidence type="ECO:0000313" key="4">
    <source>
        <dbReference type="Proteomes" id="UP000034350"/>
    </source>
</evidence>
<reference evidence="3 4" key="1">
    <citation type="journal article" date="2015" name="Environ. Microbiol.">
        <title>Genome analyses suggest the presence of polyploidy and recent human-driven expansions in eight global populations of the honeybee pathogen Nosema ceranae.</title>
        <authorList>
            <person name="Pelin A."/>
            <person name="Selman M."/>
            <person name="Aris-Brosou S."/>
            <person name="Farinelli L."/>
            <person name="Corradi N."/>
        </authorList>
    </citation>
    <scope>NUCLEOTIDE SEQUENCE [LARGE SCALE GENOMIC DNA]</scope>
    <source>
        <strain evidence="3 4">PA08 1199</strain>
    </source>
</reference>
<dbReference type="InterPro" id="IPR016158">
    <property type="entry name" value="Cullin_homology"/>
</dbReference>
<evidence type="ECO:0000313" key="3">
    <source>
        <dbReference type="EMBL" id="KKO74564.1"/>
    </source>
</evidence>
<dbReference type="VEuPathDB" id="MicrosporidiaDB:NCER_100868"/>
<organism evidence="3 4">
    <name type="scientific">Vairimorpha ceranae</name>
    <dbReference type="NCBI Taxonomy" id="40302"/>
    <lineage>
        <taxon>Eukaryota</taxon>
        <taxon>Fungi</taxon>
        <taxon>Fungi incertae sedis</taxon>
        <taxon>Microsporidia</taxon>
        <taxon>Nosematidae</taxon>
        <taxon>Vairimorpha</taxon>
    </lineage>
</organism>
<dbReference type="AlphaFoldDB" id="A0A0F9Z9R8"/>
<dbReference type="EMBL" id="JPQZ01000059">
    <property type="protein sequence ID" value="KKO74564.1"/>
    <property type="molecule type" value="Genomic_DNA"/>
</dbReference>
<comment type="similarity">
    <text evidence="1">Belongs to the cullin family.</text>
</comment>
<keyword evidence="4" id="KW-1185">Reference proteome</keyword>
<dbReference type="OrthoDB" id="2191622at2759"/>
<dbReference type="PROSITE" id="PS50069">
    <property type="entry name" value="CULLIN_2"/>
    <property type="match status" value="1"/>
</dbReference>
<proteinExistence type="inferred from homology"/>
<evidence type="ECO:0000256" key="1">
    <source>
        <dbReference type="PROSITE-ProRule" id="PRU00330"/>
    </source>
</evidence>